<feature type="domain" description="DUF5931" evidence="7">
    <location>
        <begin position="30"/>
        <end position="202"/>
    </location>
</feature>
<proteinExistence type="predicted"/>
<gene>
    <name evidence="8" type="ORF">CDO52_11565</name>
</gene>
<reference evidence="8 9" key="1">
    <citation type="submission" date="2017-08" db="EMBL/GenBank/DDBJ databases">
        <title>The complete genome sequence of Nocardiopsis gilva YIM 90087.</title>
        <authorList>
            <person name="Yin M."/>
            <person name="Tang S."/>
        </authorList>
    </citation>
    <scope>NUCLEOTIDE SEQUENCE [LARGE SCALE GENOMIC DNA]</scope>
    <source>
        <strain evidence="8 9">YIM 90087</strain>
    </source>
</reference>
<evidence type="ECO:0000256" key="1">
    <source>
        <dbReference type="ARBA" id="ARBA00022679"/>
    </source>
</evidence>
<feature type="compositionally biased region" description="Low complexity" evidence="4">
    <location>
        <begin position="1"/>
        <end position="24"/>
    </location>
</feature>
<keyword evidence="8" id="KW-0067">ATP-binding</keyword>
<accession>A0A223S5E3</accession>
<keyword evidence="5" id="KW-1133">Transmembrane helix</keyword>
<sequence>MTFRPPRIPRSLPSLPSPSTFPTSGRTTPAMGYEAPIWRAISAFRIASLLYALVLIVQHHALLARPWLAWTVFATMVAWTAVAGYAYAVDQHRHWRLVLVDLAVTFACQAATMFAASPGYLRMAPPLTATWFGGAALAAAVIGGRRWALIIPVGYGIVDITVRVKLGLDITAATPRGMVLLILAGFAVGYMTHIAQAAERRFAAAVELEARTRERERLARSIHDSVLQVLAIVQRRGTELGGEAADLGRLAGEQEAKLRALIGVQAQAERTPVDAAADVSAADAEEGRADLSARLGVLACARVTVSAPALPVPLAQHAVDEVDAAVQAALANVERHCPAETRVWLLVEDEEDTVTVTVRDDGPGMDESRIAEAASDGRLGIAQSIQGRIRDLGGETAIFTAPGEGTEVEMRVPR</sequence>
<dbReference type="KEGG" id="ngv:CDO52_11565"/>
<feature type="transmembrane region" description="Helical" evidence="5">
    <location>
        <begin position="95"/>
        <end position="116"/>
    </location>
</feature>
<keyword evidence="3" id="KW-0902">Two-component regulatory system</keyword>
<dbReference type="PANTHER" id="PTHR24421:SF61">
    <property type="entry name" value="OXYGEN SENSOR HISTIDINE KINASE NREB"/>
    <property type="match status" value="1"/>
</dbReference>
<evidence type="ECO:0000313" key="8">
    <source>
        <dbReference type="EMBL" id="ASU83331.1"/>
    </source>
</evidence>
<keyword evidence="2" id="KW-0418">Kinase</keyword>
<keyword evidence="5" id="KW-0472">Membrane</keyword>
<keyword evidence="1" id="KW-0808">Transferase</keyword>
<dbReference type="GO" id="GO:0000160">
    <property type="term" value="P:phosphorelay signal transduction system"/>
    <property type="evidence" value="ECO:0007669"/>
    <property type="project" value="UniProtKB-KW"/>
</dbReference>
<evidence type="ECO:0000256" key="5">
    <source>
        <dbReference type="SAM" id="Phobius"/>
    </source>
</evidence>
<dbReference type="InterPro" id="IPR003594">
    <property type="entry name" value="HATPase_dom"/>
</dbReference>
<dbReference type="EMBL" id="CP022753">
    <property type="protein sequence ID" value="ASU83331.1"/>
    <property type="molecule type" value="Genomic_DNA"/>
</dbReference>
<organism evidence="8 9">
    <name type="scientific">Nocardiopsis gilva YIM 90087</name>
    <dbReference type="NCBI Taxonomy" id="1235441"/>
    <lineage>
        <taxon>Bacteria</taxon>
        <taxon>Bacillati</taxon>
        <taxon>Actinomycetota</taxon>
        <taxon>Actinomycetes</taxon>
        <taxon>Streptosporangiales</taxon>
        <taxon>Nocardiopsidaceae</taxon>
        <taxon>Nocardiopsis</taxon>
    </lineage>
</organism>
<evidence type="ECO:0000256" key="2">
    <source>
        <dbReference type="ARBA" id="ARBA00022777"/>
    </source>
</evidence>
<keyword evidence="5" id="KW-0812">Transmembrane</keyword>
<keyword evidence="8" id="KW-0547">Nucleotide-binding</keyword>
<dbReference type="Pfam" id="PF02518">
    <property type="entry name" value="HATPase_c"/>
    <property type="match status" value="1"/>
</dbReference>
<evidence type="ECO:0000313" key="9">
    <source>
        <dbReference type="Proteomes" id="UP000215005"/>
    </source>
</evidence>
<dbReference type="GO" id="GO:0016301">
    <property type="term" value="F:kinase activity"/>
    <property type="evidence" value="ECO:0007669"/>
    <property type="project" value="UniProtKB-KW"/>
</dbReference>
<protein>
    <submittedName>
        <fullName evidence="8">ATP-binding protein</fullName>
    </submittedName>
</protein>
<name>A0A223S5E3_9ACTN</name>
<dbReference type="CDD" id="cd16917">
    <property type="entry name" value="HATPase_UhpB-NarQ-NarX-like"/>
    <property type="match status" value="1"/>
</dbReference>
<feature type="transmembrane region" description="Helical" evidence="5">
    <location>
        <begin position="43"/>
        <end position="61"/>
    </location>
</feature>
<feature type="region of interest" description="Disordered" evidence="4">
    <location>
        <begin position="1"/>
        <end position="27"/>
    </location>
</feature>
<feature type="transmembrane region" description="Helical" evidence="5">
    <location>
        <begin position="136"/>
        <end position="158"/>
    </location>
</feature>
<dbReference type="Proteomes" id="UP000215005">
    <property type="component" value="Chromosome"/>
</dbReference>
<evidence type="ECO:0000259" key="6">
    <source>
        <dbReference type="Pfam" id="PF02518"/>
    </source>
</evidence>
<dbReference type="GO" id="GO:0005524">
    <property type="term" value="F:ATP binding"/>
    <property type="evidence" value="ECO:0007669"/>
    <property type="project" value="UniProtKB-KW"/>
</dbReference>
<feature type="domain" description="Histidine kinase/HSP90-like ATPase" evidence="6">
    <location>
        <begin position="323"/>
        <end position="413"/>
    </location>
</feature>
<evidence type="ECO:0000256" key="4">
    <source>
        <dbReference type="SAM" id="MobiDB-lite"/>
    </source>
</evidence>
<dbReference type="Pfam" id="PF19354">
    <property type="entry name" value="DUF5931"/>
    <property type="match status" value="1"/>
</dbReference>
<evidence type="ECO:0000259" key="7">
    <source>
        <dbReference type="Pfam" id="PF19354"/>
    </source>
</evidence>
<dbReference type="SUPFAM" id="SSF55874">
    <property type="entry name" value="ATPase domain of HSP90 chaperone/DNA topoisomerase II/histidine kinase"/>
    <property type="match status" value="1"/>
</dbReference>
<dbReference type="InterPro" id="IPR036890">
    <property type="entry name" value="HATPase_C_sf"/>
</dbReference>
<feature type="transmembrane region" description="Helical" evidence="5">
    <location>
        <begin position="67"/>
        <end position="88"/>
    </location>
</feature>
<evidence type="ECO:0000256" key="3">
    <source>
        <dbReference type="ARBA" id="ARBA00023012"/>
    </source>
</evidence>
<dbReference type="Gene3D" id="3.30.565.10">
    <property type="entry name" value="Histidine kinase-like ATPase, C-terminal domain"/>
    <property type="match status" value="1"/>
</dbReference>
<dbReference type="InterPro" id="IPR045975">
    <property type="entry name" value="DUF5931"/>
</dbReference>
<dbReference type="InterPro" id="IPR050482">
    <property type="entry name" value="Sensor_HK_TwoCompSys"/>
</dbReference>
<dbReference type="AlphaFoldDB" id="A0A223S5E3"/>
<feature type="transmembrane region" description="Helical" evidence="5">
    <location>
        <begin position="170"/>
        <end position="191"/>
    </location>
</feature>
<dbReference type="RefSeq" id="WP_017617084.1">
    <property type="nucleotide sequence ID" value="NZ_ANBG01000043.1"/>
</dbReference>
<dbReference type="PANTHER" id="PTHR24421">
    <property type="entry name" value="NITRATE/NITRITE SENSOR PROTEIN NARX-RELATED"/>
    <property type="match status" value="1"/>
</dbReference>
<dbReference type="NCBIfam" id="NF047322">
    <property type="entry name" value="HK_morpho_MacS"/>
    <property type="match status" value="1"/>
</dbReference>
<keyword evidence="9" id="KW-1185">Reference proteome</keyword>